<dbReference type="AlphaFoldDB" id="A0A8X7WHP6"/>
<feature type="compositionally biased region" description="Polar residues" evidence="1">
    <location>
        <begin position="236"/>
        <end position="247"/>
    </location>
</feature>
<dbReference type="Proteomes" id="UP000886595">
    <property type="component" value="Unassembled WGS sequence"/>
</dbReference>
<name>A0A8X7WHP6_BRACI</name>
<organism evidence="2 3">
    <name type="scientific">Brassica carinata</name>
    <name type="common">Ethiopian mustard</name>
    <name type="synonym">Abyssinian cabbage</name>
    <dbReference type="NCBI Taxonomy" id="52824"/>
    <lineage>
        <taxon>Eukaryota</taxon>
        <taxon>Viridiplantae</taxon>
        <taxon>Streptophyta</taxon>
        <taxon>Embryophyta</taxon>
        <taxon>Tracheophyta</taxon>
        <taxon>Spermatophyta</taxon>
        <taxon>Magnoliopsida</taxon>
        <taxon>eudicotyledons</taxon>
        <taxon>Gunneridae</taxon>
        <taxon>Pentapetalae</taxon>
        <taxon>rosids</taxon>
        <taxon>malvids</taxon>
        <taxon>Brassicales</taxon>
        <taxon>Brassicaceae</taxon>
        <taxon>Brassiceae</taxon>
        <taxon>Brassica</taxon>
    </lineage>
</organism>
<feature type="region of interest" description="Disordered" evidence="1">
    <location>
        <begin position="149"/>
        <end position="171"/>
    </location>
</feature>
<protein>
    <submittedName>
        <fullName evidence="2">Uncharacterized protein</fullName>
    </submittedName>
</protein>
<keyword evidence="3" id="KW-1185">Reference proteome</keyword>
<accession>A0A8X7WHP6</accession>
<feature type="region of interest" description="Disordered" evidence="1">
    <location>
        <begin position="223"/>
        <end position="247"/>
    </location>
</feature>
<gene>
    <name evidence="2" type="ORF">Bca52824_011241</name>
</gene>
<evidence type="ECO:0000256" key="1">
    <source>
        <dbReference type="SAM" id="MobiDB-lite"/>
    </source>
</evidence>
<evidence type="ECO:0000313" key="2">
    <source>
        <dbReference type="EMBL" id="KAG2328513.1"/>
    </source>
</evidence>
<sequence>MYACLDLQTIELPRVADPIKAIAAVGSGEEAGTPSGPPHVSSCLNRRLSRRFSSFRSPKSGTGGEVTRTSYSVLDADVAAALTVTLRSGSQDEPEDRPSGSRPLFFYSSEENEAYSNVYEVNSKVMDAVNEYVLIMERGCAREKNGYEGLHRRDVSSPPDESTHTPTRELDNGHIYSIVEDEAAVEGKGASEKEERLTRYESRDFDIADLVRISVEEYLSKVPEQQSLSLPPQPPATTKSNLSLVHR</sequence>
<feature type="region of interest" description="Disordered" evidence="1">
    <location>
        <begin position="86"/>
        <end position="105"/>
    </location>
</feature>
<reference evidence="2 3" key="1">
    <citation type="submission" date="2020-02" db="EMBL/GenBank/DDBJ databases">
        <authorList>
            <person name="Ma Q."/>
            <person name="Huang Y."/>
            <person name="Song X."/>
            <person name="Pei D."/>
        </authorList>
    </citation>
    <scope>NUCLEOTIDE SEQUENCE [LARGE SCALE GENOMIC DNA]</scope>
    <source>
        <strain evidence="2">Sxm20200214</strain>
        <tissue evidence="2">Leaf</tissue>
    </source>
</reference>
<evidence type="ECO:0000313" key="3">
    <source>
        <dbReference type="Proteomes" id="UP000886595"/>
    </source>
</evidence>
<dbReference type="EMBL" id="JAAMPC010000002">
    <property type="protein sequence ID" value="KAG2328513.1"/>
    <property type="molecule type" value="Genomic_DNA"/>
</dbReference>
<proteinExistence type="predicted"/>
<comment type="caution">
    <text evidence="2">The sequence shown here is derived from an EMBL/GenBank/DDBJ whole genome shotgun (WGS) entry which is preliminary data.</text>
</comment>